<proteinExistence type="predicted"/>
<evidence type="ECO:0000313" key="2">
    <source>
        <dbReference type="Proteomes" id="UP000053611"/>
    </source>
</evidence>
<keyword evidence="2" id="KW-1185">Reference proteome</keyword>
<dbReference type="Proteomes" id="UP000053611">
    <property type="component" value="Unassembled WGS sequence"/>
</dbReference>
<name>A0A0J0XRF1_9TREE</name>
<reference evidence="1 2" key="1">
    <citation type="submission" date="2015-03" db="EMBL/GenBank/DDBJ databases">
        <title>Genomics and transcriptomics of the oil-accumulating basidiomycete yeast T. oleaginosus allow insights into substrate utilization and the diverse evolutionary trajectories of mating systems in fungi.</title>
        <authorList>
            <consortium name="DOE Joint Genome Institute"/>
            <person name="Kourist R."/>
            <person name="Kracht O."/>
            <person name="Bracharz F."/>
            <person name="Lipzen A."/>
            <person name="Nolan M."/>
            <person name="Ohm R."/>
            <person name="Grigoriev I."/>
            <person name="Sun S."/>
            <person name="Heitman J."/>
            <person name="Bruck T."/>
            <person name="Nowrousian M."/>
        </authorList>
    </citation>
    <scope>NUCLEOTIDE SEQUENCE [LARGE SCALE GENOMIC DNA]</scope>
    <source>
        <strain evidence="1 2">IBC0246</strain>
    </source>
</reference>
<gene>
    <name evidence="1" type="ORF">CC85DRAFT_284227</name>
</gene>
<dbReference type="RefSeq" id="XP_018280207.1">
    <property type="nucleotide sequence ID" value="XM_018422663.1"/>
</dbReference>
<organism evidence="1 2">
    <name type="scientific">Cutaneotrichosporon oleaginosum</name>
    <dbReference type="NCBI Taxonomy" id="879819"/>
    <lineage>
        <taxon>Eukaryota</taxon>
        <taxon>Fungi</taxon>
        <taxon>Dikarya</taxon>
        <taxon>Basidiomycota</taxon>
        <taxon>Agaricomycotina</taxon>
        <taxon>Tremellomycetes</taxon>
        <taxon>Trichosporonales</taxon>
        <taxon>Trichosporonaceae</taxon>
        <taxon>Cutaneotrichosporon</taxon>
    </lineage>
</organism>
<dbReference type="GeneID" id="28983266"/>
<accession>A0A0J0XRF1</accession>
<evidence type="ECO:0000313" key="1">
    <source>
        <dbReference type="EMBL" id="KLT43716.1"/>
    </source>
</evidence>
<sequence length="75" mass="8106">MGSLLDARLRLHPALAVAAAQVQTHTICPASGSRRWTKRKGGFREVVLSNVPKPGGSKFEVGLRMGMHVEVVIDN</sequence>
<dbReference type="AlphaFoldDB" id="A0A0J0XRF1"/>
<dbReference type="EMBL" id="KQ087192">
    <property type="protein sequence ID" value="KLT43716.1"/>
    <property type="molecule type" value="Genomic_DNA"/>
</dbReference>
<protein>
    <submittedName>
        <fullName evidence="1">Uncharacterized protein</fullName>
    </submittedName>
</protein>